<dbReference type="EMBL" id="BAAANT010000010">
    <property type="protein sequence ID" value="GAA2140236.1"/>
    <property type="molecule type" value="Genomic_DNA"/>
</dbReference>
<evidence type="ECO:0000313" key="3">
    <source>
        <dbReference type="Proteomes" id="UP001422759"/>
    </source>
</evidence>
<proteinExistence type="predicted"/>
<dbReference type="InterPro" id="IPR036388">
    <property type="entry name" value="WH-like_DNA-bd_sf"/>
</dbReference>
<sequence length="142" mass="15608">MGIILDRRTTLSTDSDGQHMQFADIYSHMTERSLQEPTLLLLTALADAPRHGYALIQEIAAISGGRVTMRTGTLYGALDRLLKQGLIRVESEEIVDGRARRTYALADAGRELLASEAERLRAVAAEAQRRLKVRTVAKGAFA</sequence>
<name>A0ABN2ZCT5_9ACTN</name>
<dbReference type="InterPro" id="IPR005149">
    <property type="entry name" value="Tscrpt_reg_PadR_N"/>
</dbReference>
<dbReference type="PANTHER" id="PTHR33169:SF13">
    <property type="entry name" value="PADR-FAMILY TRANSCRIPTIONAL REGULATOR"/>
    <property type="match status" value="1"/>
</dbReference>
<accession>A0ABN2ZCT5</accession>
<reference evidence="2 3" key="1">
    <citation type="journal article" date="2019" name="Int. J. Syst. Evol. Microbiol.">
        <title>The Global Catalogue of Microorganisms (GCM) 10K type strain sequencing project: providing services to taxonomists for standard genome sequencing and annotation.</title>
        <authorList>
            <consortium name="The Broad Institute Genomics Platform"/>
            <consortium name="The Broad Institute Genome Sequencing Center for Infectious Disease"/>
            <person name="Wu L."/>
            <person name="Ma J."/>
        </authorList>
    </citation>
    <scope>NUCLEOTIDE SEQUENCE [LARGE SCALE GENOMIC DNA]</scope>
    <source>
        <strain evidence="2 3">JCM 14560</strain>
    </source>
</reference>
<gene>
    <name evidence="2" type="ORF">GCM10009760_23260</name>
</gene>
<dbReference type="InterPro" id="IPR036390">
    <property type="entry name" value="WH_DNA-bd_sf"/>
</dbReference>
<dbReference type="InterPro" id="IPR052509">
    <property type="entry name" value="Metal_resp_DNA-bind_regulator"/>
</dbReference>
<comment type="caution">
    <text evidence="2">The sequence shown here is derived from an EMBL/GenBank/DDBJ whole genome shotgun (WGS) entry which is preliminary data.</text>
</comment>
<dbReference type="Pfam" id="PF03551">
    <property type="entry name" value="PadR"/>
    <property type="match status" value="1"/>
</dbReference>
<dbReference type="PANTHER" id="PTHR33169">
    <property type="entry name" value="PADR-FAMILY TRANSCRIPTIONAL REGULATOR"/>
    <property type="match status" value="1"/>
</dbReference>
<feature type="domain" description="Transcription regulator PadR N-terminal" evidence="1">
    <location>
        <begin position="41"/>
        <end position="114"/>
    </location>
</feature>
<evidence type="ECO:0000259" key="1">
    <source>
        <dbReference type="Pfam" id="PF03551"/>
    </source>
</evidence>
<evidence type="ECO:0000313" key="2">
    <source>
        <dbReference type="EMBL" id="GAA2140236.1"/>
    </source>
</evidence>
<organism evidence="2 3">
    <name type="scientific">Kitasatospora kazusensis</name>
    <dbReference type="NCBI Taxonomy" id="407974"/>
    <lineage>
        <taxon>Bacteria</taxon>
        <taxon>Bacillati</taxon>
        <taxon>Actinomycetota</taxon>
        <taxon>Actinomycetes</taxon>
        <taxon>Kitasatosporales</taxon>
        <taxon>Streptomycetaceae</taxon>
        <taxon>Kitasatospora</taxon>
    </lineage>
</organism>
<dbReference type="Gene3D" id="1.10.10.10">
    <property type="entry name" value="Winged helix-like DNA-binding domain superfamily/Winged helix DNA-binding domain"/>
    <property type="match status" value="1"/>
</dbReference>
<keyword evidence="3" id="KW-1185">Reference proteome</keyword>
<dbReference type="SUPFAM" id="SSF46785">
    <property type="entry name" value="Winged helix' DNA-binding domain"/>
    <property type="match status" value="1"/>
</dbReference>
<dbReference type="Proteomes" id="UP001422759">
    <property type="component" value="Unassembled WGS sequence"/>
</dbReference>
<protein>
    <recommendedName>
        <fullName evidence="1">Transcription regulator PadR N-terminal domain-containing protein</fullName>
    </recommendedName>
</protein>